<gene>
    <name evidence="1" type="ORF">GCM10010345_25090</name>
</gene>
<accession>A0ABQ3CJ76</accession>
<evidence type="ECO:0000313" key="1">
    <source>
        <dbReference type="EMBL" id="GHA19451.1"/>
    </source>
</evidence>
<organism evidence="1 2">
    <name type="scientific">Streptomyces canarius</name>
    <dbReference type="NCBI Taxonomy" id="285453"/>
    <lineage>
        <taxon>Bacteria</taxon>
        <taxon>Bacillati</taxon>
        <taxon>Actinomycetota</taxon>
        <taxon>Actinomycetes</taxon>
        <taxon>Kitasatosporales</taxon>
        <taxon>Streptomycetaceae</taxon>
        <taxon>Streptomyces</taxon>
    </lineage>
</organism>
<reference evidence="2" key="1">
    <citation type="journal article" date="2019" name="Int. J. Syst. Evol. Microbiol.">
        <title>The Global Catalogue of Microorganisms (GCM) 10K type strain sequencing project: providing services to taxonomists for standard genome sequencing and annotation.</title>
        <authorList>
            <consortium name="The Broad Institute Genomics Platform"/>
            <consortium name="The Broad Institute Genome Sequencing Center for Infectious Disease"/>
            <person name="Wu L."/>
            <person name="Ma J."/>
        </authorList>
    </citation>
    <scope>NUCLEOTIDE SEQUENCE [LARGE SCALE GENOMIC DNA]</scope>
    <source>
        <strain evidence="2">JCM 4733</strain>
    </source>
</reference>
<evidence type="ECO:0008006" key="3">
    <source>
        <dbReference type="Google" id="ProtNLM"/>
    </source>
</evidence>
<protein>
    <recommendedName>
        <fullName evidence="3">Transposase</fullName>
    </recommendedName>
</protein>
<comment type="caution">
    <text evidence="1">The sequence shown here is derived from an EMBL/GenBank/DDBJ whole genome shotgun (WGS) entry which is preliminary data.</text>
</comment>
<dbReference type="EMBL" id="BMVN01000007">
    <property type="protein sequence ID" value="GHA19451.1"/>
    <property type="molecule type" value="Genomic_DNA"/>
</dbReference>
<proteinExistence type="predicted"/>
<sequence length="50" mass="5350">MGCLVGKSPTVCPIRAPDRPRADEIAAPDGLVFFIGLLRLNAAKPARLVY</sequence>
<keyword evidence="2" id="KW-1185">Reference proteome</keyword>
<dbReference type="Proteomes" id="UP000653644">
    <property type="component" value="Unassembled WGS sequence"/>
</dbReference>
<name>A0ABQ3CJ76_9ACTN</name>
<evidence type="ECO:0000313" key="2">
    <source>
        <dbReference type="Proteomes" id="UP000653644"/>
    </source>
</evidence>